<keyword evidence="4" id="KW-1185">Reference proteome</keyword>
<dbReference type="GO" id="GO:0006402">
    <property type="term" value="P:mRNA catabolic process"/>
    <property type="evidence" value="ECO:0007669"/>
    <property type="project" value="TreeGrafter"/>
</dbReference>
<evidence type="ECO:0000256" key="2">
    <source>
        <dbReference type="ARBA" id="ARBA00022649"/>
    </source>
</evidence>
<dbReference type="EMBL" id="WSRR01000049">
    <property type="protein sequence ID" value="MVX62039.1"/>
    <property type="molecule type" value="Genomic_DNA"/>
</dbReference>
<comment type="caution">
    <text evidence="3">The sequence shown here is derived from an EMBL/GenBank/DDBJ whole genome shotgun (WGS) entry which is preliminary data.</text>
</comment>
<organism evidence="3 4">
    <name type="scientific">Adlercreutzia mucosicola</name>
    <dbReference type="NCBI Taxonomy" id="580026"/>
    <lineage>
        <taxon>Bacteria</taxon>
        <taxon>Bacillati</taxon>
        <taxon>Actinomycetota</taxon>
        <taxon>Coriobacteriia</taxon>
        <taxon>Eggerthellales</taxon>
        <taxon>Eggerthellaceae</taxon>
        <taxon>Adlercreutzia</taxon>
    </lineage>
</organism>
<dbReference type="GO" id="GO:0003677">
    <property type="term" value="F:DNA binding"/>
    <property type="evidence" value="ECO:0007669"/>
    <property type="project" value="InterPro"/>
</dbReference>
<dbReference type="OrthoDB" id="3196747at2"/>
<accession>A0A6N8JT42</accession>
<dbReference type="PANTHER" id="PTHR33988">
    <property type="entry name" value="ENDORIBONUCLEASE MAZF-RELATED"/>
    <property type="match status" value="1"/>
</dbReference>
<dbReference type="Gene3D" id="2.30.30.110">
    <property type="match status" value="1"/>
</dbReference>
<comment type="similarity">
    <text evidence="1">Belongs to the PemK/MazF family.</text>
</comment>
<name>A0A6N8JT42_9ACTN</name>
<dbReference type="InterPro" id="IPR003477">
    <property type="entry name" value="PemK-like"/>
</dbReference>
<dbReference type="GO" id="GO:0004521">
    <property type="term" value="F:RNA endonuclease activity"/>
    <property type="evidence" value="ECO:0007669"/>
    <property type="project" value="TreeGrafter"/>
</dbReference>
<dbReference type="Pfam" id="PF02452">
    <property type="entry name" value="PemK_toxin"/>
    <property type="match status" value="1"/>
</dbReference>
<proteinExistence type="inferred from homology"/>
<protein>
    <submittedName>
        <fullName evidence="3">Type II toxin-antitoxin system PemK/MazF family toxin</fullName>
    </submittedName>
</protein>
<evidence type="ECO:0000256" key="1">
    <source>
        <dbReference type="ARBA" id="ARBA00007521"/>
    </source>
</evidence>
<keyword evidence="2" id="KW-1277">Toxin-antitoxin system</keyword>
<dbReference type="AlphaFoldDB" id="A0A6N8JT42"/>
<sequence length="107" mass="11702">MRRGEVWTLRDGSYASKARPVVVVQNESVAEFDSIILCLLTSYDSDGMPTRVKIRPSESNGLFKTSYVMADKIISVDKALLGEHIGVLADEDMELVGRSLAKILGLG</sequence>
<gene>
    <name evidence="3" type="ORF">GKZ27_11360</name>
</gene>
<dbReference type="GO" id="GO:0016075">
    <property type="term" value="P:rRNA catabolic process"/>
    <property type="evidence" value="ECO:0007669"/>
    <property type="project" value="TreeGrafter"/>
</dbReference>
<evidence type="ECO:0000313" key="4">
    <source>
        <dbReference type="Proteomes" id="UP000463388"/>
    </source>
</evidence>
<evidence type="ECO:0000313" key="3">
    <source>
        <dbReference type="EMBL" id="MVX62039.1"/>
    </source>
</evidence>
<reference evidence="3 4" key="1">
    <citation type="submission" date="2019-12" db="EMBL/GenBank/DDBJ databases">
        <title>Microbes associate with the intestines of laboratory mice.</title>
        <authorList>
            <person name="Navarre W."/>
            <person name="Wong E."/>
        </authorList>
    </citation>
    <scope>NUCLEOTIDE SEQUENCE [LARGE SCALE GENOMIC DNA]</scope>
    <source>
        <strain evidence="3 4">NM66_B29</strain>
    </source>
</reference>
<dbReference type="Proteomes" id="UP000463388">
    <property type="component" value="Unassembled WGS sequence"/>
</dbReference>
<dbReference type="SUPFAM" id="SSF50118">
    <property type="entry name" value="Cell growth inhibitor/plasmid maintenance toxic component"/>
    <property type="match status" value="1"/>
</dbReference>
<dbReference type="InterPro" id="IPR011067">
    <property type="entry name" value="Plasmid_toxin/cell-grow_inhib"/>
</dbReference>